<evidence type="ECO:0000313" key="2">
    <source>
        <dbReference type="EMBL" id="AKU16868.1"/>
    </source>
</evidence>
<dbReference type="InterPro" id="IPR019999">
    <property type="entry name" value="Anth_synth_I-like"/>
</dbReference>
<dbReference type="InterPro" id="IPR005801">
    <property type="entry name" value="ADC_synthase"/>
</dbReference>
<dbReference type="RefSeq" id="WP_052592671.1">
    <property type="nucleotide sequence ID" value="NZ_CP011112.1"/>
</dbReference>
<evidence type="ECO:0000313" key="3">
    <source>
        <dbReference type="Proteomes" id="UP000066480"/>
    </source>
</evidence>
<dbReference type="EMBL" id="CP011112">
    <property type="protein sequence ID" value="AKU16868.1"/>
    <property type="molecule type" value="Genomic_DNA"/>
</dbReference>
<dbReference type="InterPro" id="IPR015890">
    <property type="entry name" value="Chorismate_C"/>
</dbReference>
<dbReference type="Gene3D" id="3.60.120.10">
    <property type="entry name" value="Anthranilate synthase"/>
    <property type="match status" value="1"/>
</dbReference>
<protein>
    <submittedName>
        <fullName evidence="2">Chloride transporter</fullName>
    </submittedName>
</protein>
<dbReference type="PANTHER" id="PTHR11236:SF50">
    <property type="entry name" value="AMINODEOXYCHORISMATE SYNTHASE COMPONENT 1"/>
    <property type="match status" value="1"/>
</dbReference>
<sequence length="354" mass="38601">MREQESVAVFGDRRASGVLEISHDVRSLDRGGFWVVVQTFEGQLTAVRMASVDMVRPPTTESIETPTIDDADLDTWETSLDRSAYEQGVRDIRERIARGEVYQVNLCRVLSRRIASDTDLERLASVLRQGNPAPYAAHIALPEAGLDVVCASPELYLRRRGGRLTSAPIKGTAPTVEEMLEKDYAENVMITDLIRNDLSPVSVPGTVAVDGLCVPEAHPGLTHLVSTVSGRLRDDVTWSEIFAATFPPGSVSGAPKSSALNAIRDLEHVRRGPYCGAIGWVDADRDEAELAVGIRTFWAEEDDSGRWLRFGTGAGITWGSDPSGEWWETVLKARRLVSLAAVVTDTSAEAGVEQ</sequence>
<organism evidence="2 3">
    <name type="scientific">Luteipulveratus mongoliensis</name>
    <dbReference type="NCBI Taxonomy" id="571913"/>
    <lineage>
        <taxon>Bacteria</taxon>
        <taxon>Bacillati</taxon>
        <taxon>Actinomycetota</taxon>
        <taxon>Actinomycetes</taxon>
        <taxon>Micrococcales</taxon>
        <taxon>Dermacoccaceae</taxon>
        <taxon>Luteipulveratus</taxon>
    </lineage>
</organism>
<dbReference type="STRING" id="571913.VV02_14990"/>
<dbReference type="AlphaFoldDB" id="A0A0K1JJW0"/>
<dbReference type="Proteomes" id="UP000066480">
    <property type="component" value="Chromosome"/>
</dbReference>
<evidence type="ECO:0000259" key="1">
    <source>
        <dbReference type="Pfam" id="PF00425"/>
    </source>
</evidence>
<dbReference type="GO" id="GO:0046820">
    <property type="term" value="F:4-amino-4-deoxychorismate synthase activity"/>
    <property type="evidence" value="ECO:0007669"/>
    <property type="project" value="TreeGrafter"/>
</dbReference>
<proteinExistence type="predicted"/>
<gene>
    <name evidence="2" type="ORF">VV02_14990</name>
</gene>
<dbReference type="PRINTS" id="PR00095">
    <property type="entry name" value="ANTSNTHASEI"/>
</dbReference>
<dbReference type="SUPFAM" id="SSF56322">
    <property type="entry name" value="ADC synthase"/>
    <property type="match status" value="1"/>
</dbReference>
<dbReference type="Pfam" id="PF00425">
    <property type="entry name" value="Chorismate_bind"/>
    <property type="match status" value="1"/>
</dbReference>
<keyword evidence="3" id="KW-1185">Reference proteome</keyword>
<accession>A0A0K1JJW0</accession>
<name>A0A0K1JJW0_9MICO</name>
<dbReference type="PATRIC" id="fig|571913.6.peg.3042"/>
<reference evidence="2 3" key="1">
    <citation type="submission" date="2015-03" db="EMBL/GenBank/DDBJ databases">
        <title>Luteipulveratus halotolerans sp. nov., a novel actinobacterium (Dermacoccaceae) from Sarawak, Malaysia.</title>
        <authorList>
            <person name="Juboi H."/>
            <person name="Basik A."/>
            <person name="Shamsul S.S."/>
            <person name="Arnold P."/>
            <person name="Schmitt E.K."/>
            <person name="Sanglier J.-J."/>
            <person name="Yeo T."/>
        </authorList>
    </citation>
    <scope>NUCLEOTIDE SEQUENCE [LARGE SCALE GENOMIC DNA]</scope>
    <source>
        <strain evidence="2 3">MN07-A0370</strain>
    </source>
</reference>
<feature type="domain" description="Chorismate-utilising enzyme C-terminal" evidence="1">
    <location>
        <begin position="82"/>
        <end position="332"/>
    </location>
</feature>
<dbReference type="OrthoDB" id="3518032at2"/>
<dbReference type="PANTHER" id="PTHR11236">
    <property type="entry name" value="AMINOBENZOATE/ANTHRANILATE SYNTHASE"/>
    <property type="match status" value="1"/>
</dbReference>
<dbReference type="GO" id="GO:0000162">
    <property type="term" value="P:L-tryptophan biosynthetic process"/>
    <property type="evidence" value="ECO:0007669"/>
    <property type="project" value="TreeGrafter"/>
</dbReference>
<dbReference type="KEGG" id="lmoi:VV02_14990"/>